<comment type="subcellular location">
    <subcellularLocation>
        <location evidence="1">Membrane</location>
        <topology evidence="1">Multi-pass membrane protein</topology>
    </subcellularLocation>
</comment>
<evidence type="ECO:0000256" key="4">
    <source>
        <dbReference type="ARBA" id="ARBA00022692"/>
    </source>
</evidence>
<proteinExistence type="inferred from homology"/>
<evidence type="ECO:0000313" key="12">
    <source>
        <dbReference type="Proteomes" id="UP001516400"/>
    </source>
</evidence>
<evidence type="ECO:0000256" key="5">
    <source>
        <dbReference type="ARBA" id="ARBA00022832"/>
    </source>
</evidence>
<dbReference type="PANTHER" id="PTHR11157:SF153">
    <property type="entry name" value="ELONGATION OF VERY LONG CHAIN FATTY ACIDS PROTEIN"/>
    <property type="match status" value="1"/>
</dbReference>
<feature type="transmembrane region" description="Helical" evidence="10">
    <location>
        <begin position="66"/>
        <end position="86"/>
    </location>
</feature>
<comment type="similarity">
    <text evidence="10">Belongs to the ELO family.</text>
</comment>
<keyword evidence="4 10" id="KW-0812">Transmembrane</keyword>
<dbReference type="GO" id="GO:0009922">
    <property type="term" value="F:fatty acid elongase activity"/>
    <property type="evidence" value="ECO:0007669"/>
    <property type="project" value="UniProtKB-EC"/>
</dbReference>
<feature type="transmembrane region" description="Helical" evidence="10">
    <location>
        <begin position="208"/>
        <end position="226"/>
    </location>
</feature>
<evidence type="ECO:0000256" key="8">
    <source>
        <dbReference type="ARBA" id="ARBA00023136"/>
    </source>
</evidence>
<evidence type="ECO:0000256" key="3">
    <source>
        <dbReference type="ARBA" id="ARBA00022679"/>
    </source>
</evidence>
<dbReference type="EMBL" id="JABFTP020000021">
    <property type="protein sequence ID" value="KAL3269884.1"/>
    <property type="molecule type" value="Genomic_DNA"/>
</dbReference>
<keyword evidence="2 10" id="KW-0444">Lipid biosynthesis</keyword>
<evidence type="ECO:0000256" key="2">
    <source>
        <dbReference type="ARBA" id="ARBA00022516"/>
    </source>
</evidence>
<keyword evidence="12" id="KW-1185">Reference proteome</keyword>
<evidence type="ECO:0000256" key="6">
    <source>
        <dbReference type="ARBA" id="ARBA00022989"/>
    </source>
</evidence>
<reference evidence="11 12" key="1">
    <citation type="journal article" date="2021" name="BMC Biol.">
        <title>Horizontally acquired antibacterial genes associated with adaptive radiation of ladybird beetles.</title>
        <authorList>
            <person name="Li H.S."/>
            <person name="Tang X.F."/>
            <person name="Huang Y.H."/>
            <person name="Xu Z.Y."/>
            <person name="Chen M.L."/>
            <person name="Du X.Y."/>
            <person name="Qiu B.Y."/>
            <person name="Chen P.T."/>
            <person name="Zhang W."/>
            <person name="Slipinski A."/>
            <person name="Escalona H.E."/>
            <person name="Waterhouse R.M."/>
            <person name="Zwick A."/>
            <person name="Pang H."/>
        </authorList>
    </citation>
    <scope>NUCLEOTIDE SEQUENCE [LARGE SCALE GENOMIC DNA]</scope>
    <source>
        <strain evidence="11">SYSU2018</strain>
    </source>
</reference>
<keyword evidence="3 10" id="KW-0808">Transferase</keyword>
<dbReference type="Proteomes" id="UP001516400">
    <property type="component" value="Unassembled WGS sequence"/>
</dbReference>
<dbReference type="EC" id="2.3.1.199" evidence="10"/>
<keyword evidence="8 10" id="KW-0472">Membrane</keyword>
<evidence type="ECO:0000313" key="11">
    <source>
        <dbReference type="EMBL" id="KAL3269884.1"/>
    </source>
</evidence>
<feature type="transmembrane region" description="Helical" evidence="10">
    <location>
        <begin position="238"/>
        <end position="258"/>
    </location>
</feature>
<feature type="transmembrane region" description="Helical" evidence="10">
    <location>
        <begin position="174"/>
        <end position="196"/>
    </location>
</feature>
<dbReference type="AlphaFoldDB" id="A0ABD2MUL5"/>
<keyword evidence="5 10" id="KW-0276">Fatty acid metabolism</keyword>
<comment type="caution">
    <text evidence="11">The sequence shown here is derived from an EMBL/GenBank/DDBJ whole genome shotgun (WGS) entry which is preliminary data.</text>
</comment>
<dbReference type="PANTHER" id="PTHR11157">
    <property type="entry name" value="FATTY ACID ACYL TRANSFERASE-RELATED"/>
    <property type="match status" value="1"/>
</dbReference>
<gene>
    <name evidence="11" type="ORF">HHI36_008941</name>
</gene>
<dbReference type="GO" id="GO:0016020">
    <property type="term" value="C:membrane"/>
    <property type="evidence" value="ECO:0007669"/>
    <property type="project" value="UniProtKB-SubCell"/>
</dbReference>
<keyword evidence="9 10" id="KW-0275">Fatty acid biosynthesis</keyword>
<organism evidence="11 12">
    <name type="scientific">Cryptolaemus montrouzieri</name>
    <dbReference type="NCBI Taxonomy" id="559131"/>
    <lineage>
        <taxon>Eukaryota</taxon>
        <taxon>Metazoa</taxon>
        <taxon>Ecdysozoa</taxon>
        <taxon>Arthropoda</taxon>
        <taxon>Hexapoda</taxon>
        <taxon>Insecta</taxon>
        <taxon>Pterygota</taxon>
        <taxon>Neoptera</taxon>
        <taxon>Endopterygota</taxon>
        <taxon>Coleoptera</taxon>
        <taxon>Polyphaga</taxon>
        <taxon>Cucujiformia</taxon>
        <taxon>Coccinelloidea</taxon>
        <taxon>Coccinellidae</taxon>
        <taxon>Scymninae</taxon>
        <taxon>Scymnini</taxon>
        <taxon>Cryptolaemus</taxon>
    </lineage>
</organism>
<protein>
    <recommendedName>
        <fullName evidence="10">Elongation of very long chain fatty acids protein</fullName>
        <ecNumber evidence="10">2.3.1.199</ecNumber>
    </recommendedName>
    <alternativeName>
        <fullName evidence="10">Very-long-chain 3-oxoacyl-CoA synthase</fullName>
    </alternativeName>
</protein>
<evidence type="ECO:0000256" key="1">
    <source>
        <dbReference type="ARBA" id="ARBA00004141"/>
    </source>
</evidence>
<accession>A0ABD2MUL5</accession>
<name>A0ABD2MUL5_9CUCU</name>
<evidence type="ECO:0000256" key="10">
    <source>
        <dbReference type="RuleBase" id="RU361115"/>
    </source>
</evidence>
<keyword evidence="7 10" id="KW-0443">Lipid metabolism</keyword>
<dbReference type="InterPro" id="IPR002076">
    <property type="entry name" value="ELO_fam"/>
</dbReference>
<keyword evidence="6 10" id="KW-1133">Transmembrane helix</keyword>
<evidence type="ECO:0000256" key="7">
    <source>
        <dbReference type="ARBA" id="ARBA00023098"/>
    </source>
</evidence>
<sequence>MMVSTVNTTFQTNYYKYIIEDLADPRVKDWFLMDNPTGMLAILGSYLYFVLSFGPKYMRDRKPYQFTYIMVLYNFLQVVLSIYIMIDHLDSSWLRTYSWKCQPVDYSTSTHAVRVARGVHLYHLAKVTELLDTVFFVLRKKNAQITFLHLYHHTMMVLVTWAITKYTAGGQITFIAVINSFVHIIMYFYYMAAALGPQYQKYLWWKKYITRLQLVQFIFTFLHSIQVLFYDCGFPKSVLFITIPNSLLFYILFFNFYIKAYKNKNCKM</sequence>
<comment type="catalytic activity">
    <reaction evidence="10">
        <text>a very-long-chain acyl-CoA + malonyl-CoA + H(+) = a very-long-chain 3-oxoacyl-CoA + CO2 + CoA</text>
        <dbReference type="Rhea" id="RHEA:32727"/>
        <dbReference type="ChEBI" id="CHEBI:15378"/>
        <dbReference type="ChEBI" id="CHEBI:16526"/>
        <dbReference type="ChEBI" id="CHEBI:57287"/>
        <dbReference type="ChEBI" id="CHEBI:57384"/>
        <dbReference type="ChEBI" id="CHEBI:90725"/>
        <dbReference type="ChEBI" id="CHEBI:90736"/>
        <dbReference type="EC" id="2.3.1.199"/>
    </reaction>
</comment>
<feature type="transmembrane region" description="Helical" evidence="10">
    <location>
        <begin position="150"/>
        <end position="168"/>
    </location>
</feature>
<dbReference type="Pfam" id="PF01151">
    <property type="entry name" value="ELO"/>
    <property type="match status" value="1"/>
</dbReference>
<feature type="transmembrane region" description="Helical" evidence="10">
    <location>
        <begin position="37"/>
        <end position="54"/>
    </location>
</feature>
<feature type="transmembrane region" description="Helical" evidence="10">
    <location>
        <begin position="119"/>
        <end position="138"/>
    </location>
</feature>
<dbReference type="GO" id="GO:0006633">
    <property type="term" value="P:fatty acid biosynthetic process"/>
    <property type="evidence" value="ECO:0007669"/>
    <property type="project" value="UniProtKB-KW"/>
</dbReference>
<evidence type="ECO:0000256" key="9">
    <source>
        <dbReference type="ARBA" id="ARBA00023160"/>
    </source>
</evidence>